<dbReference type="RefSeq" id="WP_169100275.1">
    <property type="nucleotide sequence ID" value="NZ_JABBVZ010000043.1"/>
</dbReference>
<name>A0A7Y0L4J4_9FIRM</name>
<evidence type="ECO:0000313" key="4">
    <source>
        <dbReference type="Proteomes" id="UP000533476"/>
    </source>
</evidence>
<dbReference type="PRINTS" id="PR01438">
    <property type="entry name" value="UNVRSLSTRESS"/>
</dbReference>
<organism evidence="3 4">
    <name type="scientific">Sulfobacillus harzensis</name>
    <dbReference type="NCBI Taxonomy" id="2729629"/>
    <lineage>
        <taxon>Bacteria</taxon>
        <taxon>Bacillati</taxon>
        <taxon>Bacillota</taxon>
        <taxon>Clostridia</taxon>
        <taxon>Eubacteriales</taxon>
        <taxon>Clostridiales Family XVII. Incertae Sedis</taxon>
        <taxon>Sulfobacillus</taxon>
    </lineage>
</organism>
<dbReference type="Proteomes" id="UP000533476">
    <property type="component" value="Unassembled WGS sequence"/>
</dbReference>
<sequence>MQQTRVVLASDGSEGALRAAQWLDQHFSPDEVQLTILTVSHNPVVVGSPNFSPMPAYGMAMEDAAGEAAKEAAKKTLDVLANLKGKAVVIGGKSIVPAIIDYVKAHPADAIVIGRRGHSAVHNILVGSVSSGLVDHSPIPVWLIPS</sequence>
<dbReference type="EMBL" id="JABBVZ010000043">
    <property type="protein sequence ID" value="NMP23204.1"/>
    <property type="molecule type" value="Genomic_DNA"/>
</dbReference>
<feature type="domain" description="UspA" evidence="2">
    <location>
        <begin position="5"/>
        <end position="145"/>
    </location>
</feature>
<dbReference type="InterPro" id="IPR006016">
    <property type="entry name" value="UspA"/>
</dbReference>
<accession>A0A7Y0L4J4</accession>
<comment type="caution">
    <text evidence="3">The sequence shown here is derived from an EMBL/GenBank/DDBJ whole genome shotgun (WGS) entry which is preliminary data.</text>
</comment>
<dbReference type="AlphaFoldDB" id="A0A7Y0L4J4"/>
<dbReference type="Gene3D" id="3.40.50.620">
    <property type="entry name" value="HUPs"/>
    <property type="match status" value="1"/>
</dbReference>
<gene>
    <name evidence="3" type="ORF">HIJ39_12735</name>
</gene>
<dbReference type="InterPro" id="IPR006015">
    <property type="entry name" value="Universal_stress_UspA"/>
</dbReference>
<dbReference type="CDD" id="cd23659">
    <property type="entry name" value="USP_At3g01520-like"/>
    <property type="match status" value="1"/>
</dbReference>
<dbReference type="PANTHER" id="PTHR31964">
    <property type="entry name" value="ADENINE NUCLEOTIDE ALPHA HYDROLASES-LIKE SUPERFAMILY PROTEIN"/>
    <property type="match status" value="1"/>
</dbReference>
<comment type="similarity">
    <text evidence="1">Belongs to the universal stress protein A family.</text>
</comment>
<dbReference type="PANTHER" id="PTHR31964:SF113">
    <property type="entry name" value="USPA DOMAIN-CONTAINING PROTEIN"/>
    <property type="match status" value="1"/>
</dbReference>
<reference evidence="3 4" key="1">
    <citation type="submission" date="2020-04" db="EMBL/GenBank/DDBJ databases">
        <authorList>
            <person name="Zhang R."/>
            <person name="Schippers A."/>
        </authorList>
    </citation>
    <scope>NUCLEOTIDE SEQUENCE [LARGE SCALE GENOMIC DNA]</scope>
    <source>
        <strain evidence="3 4">DSM 109850</strain>
    </source>
</reference>
<evidence type="ECO:0000256" key="1">
    <source>
        <dbReference type="ARBA" id="ARBA00008791"/>
    </source>
</evidence>
<protein>
    <submittedName>
        <fullName evidence="3">Universal stress protein</fullName>
    </submittedName>
</protein>
<evidence type="ECO:0000259" key="2">
    <source>
        <dbReference type="Pfam" id="PF00582"/>
    </source>
</evidence>
<dbReference type="Pfam" id="PF00582">
    <property type="entry name" value="Usp"/>
    <property type="match status" value="1"/>
</dbReference>
<dbReference type="SUPFAM" id="SSF52402">
    <property type="entry name" value="Adenine nucleotide alpha hydrolases-like"/>
    <property type="match status" value="1"/>
</dbReference>
<evidence type="ECO:0000313" key="3">
    <source>
        <dbReference type="EMBL" id="NMP23204.1"/>
    </source>
</evidence>
<keyword evidence="4" id="KW-1185">Reference proteome</keyword>
<dbReference type="InterPro" id="IPR014729">
    <property type="entry name" value="Rossmann-like_a/b/a_fold"/>
</dbReference>
<proteinExistence type="inferred from homology"/>